<keyword evidence="5 11" id="KW-0812">Transmembrane</keyword>
<dbReference type="GO" id="GO:0009279">
    <property type="term" value="C:cell outer membrane"/>
    <property type="evidence" value="ECO:0007669"/>
    <property type="project" value="UniProtKB-SubCell"/>
</dbReference>
<evidence type="ECO:0000256" key="12">
    <source>
        <dbReference type="RuleBase" id="RU003357"/>
    </source>
</evidence>
<sequence length="736" mass="79854">MSADSWQHPLSSRIPFRLAGPCLFGIGLALIQPARADDPQPASTAQTKQLETINVSARRHDEPDYSVPISLQAFTAEDLSWRISPGQSNASLARSVPNLSFVDLGTTYSNVFTIRGVGSFMPLSSDDSSVVVYLNDVPRAATGASPNLLDVERVEVLRGPQGTLFGRNTQGGAIQIIPNAPEFKRSFSTTLELGEHGHVSTDVVANTPLADKVAVRLAVRYADQDGRIPNLSTGTRDGAVRLGVARASLLWGVDDRTLVSAMVFQDQTRSSVSRFVWRENPAFPQIAQDTETLGQWRDSGASIRLEHDFPLFKLTAVSSYQDSSNRQVFDLSDALISVAMTHRPAATFNVPGADMSSMNLHEKTMMQELRLNAPADSALQWTAGLNYFRSDFDNTTVARASPAAFSFVSTQNGRQYNRTRTGSTSLFGEANVPLAANISGIAGLRYTTEHKSASYVFDGNGNPMVVPHFDGREELDANLLTGRLGLSHDDKRGTLFYATAARGASAPGYSALSTSSPRGKLEPAFPESSNWTYEAGFKSRALAAGLDVRAAVFYNDVKNGHLVVFDPSQALLRPVSLDYRSQGAELELEAQATPRLHLRAGLGYTNGKLAHVPPQHLSGAKSGAPLPNVPKYSIDLAADYTADTRLFGLAGQLKSNVGWQFVSQRSADIKQSFYLPGYALLNARLSWQHRDWNLYTYANNLANRTYAMTGQAWSAGVNSVRPGQGRELGLGAIKQF</sequence>
<dbReference type="InterPro" id="IPR012910">
    <property type="entry name" value="Plug_dom"/>
</dbReference>
<dbReference type="PANTHER" id="PTHR32552">
    <property type="entry name" value="FERRICHROME IRON RECEPTOR-RELATED"/>
    <property type="match status" value="1"/>
</dbReference>
<dbReference type="RefSeq" id="WP_152836063.1">
    <property type="nucleotide sequence ID" value="NZ_WHUG01000001.1"/>
</dbReference>
<evidence type="ECO:0000313" key="15">
    <source>
        <dbReference type="EMBL" id="MQA36676.1"/>
    </source>
</evidence>
<dbReference type="PANTHER" id="PTHR32552:SF81">
    <property type="entry name" value="TONB-DEPENDENT OUTER MEMBRANE RECEPTOR"/>
    <property type="match status" value="1"/>
</dbReference>
<dbReference type="PROSITE" id="PS52016">
    <property type="entry name" value="TONB_DEPENDENT_REC_3"/>
    <property type="match status" value="1"/>
</dbReference>
<keyword evidence="4" id="KW-0410">Iron transport</keyword>
<keyword evidence="3 11" id="KW-1134">Transmembrane beta strand</keyword>
<keyword evidence="15" id="KW-0675">Receptor</keyword>
<evidence type="ECO:0000313" key="16">
    <source>
        <dbReference type="Proteomes" id="UP000440498"/>
    </source>
</evidence>
<evidence type="ECO:0000259" key="14">
    <source>
        <dbReference type="Pfam" id="PF07715"/>
    </source>
</evidence>
<evidence type="ECO:0000256" key="4">
    <source>
        <dbReference type="ARBA" id="ARBA00022496"/>
    </source>
</evidence>
<organism evidence="15 16">
    <name type="scientific">Rugamonas aquatica</name>
    <dbReference type="NCBI Taxonomy" id="2743357"/>
    <lineage>
        <taxon>Bacteria</taxon>
        <taxon>Pseudomonadati</taxon>
        <taxon>Pseudomonadota</taxon>
        <taxon>Betaproteobacteria</taxon>
        <taxon>Burkholderiales</taxon>
        <taxon>Oxalobacteraceae</taxon>
        <taxon>Telluria group</taxon>
        <taxon>Rugamonas</taxon>
    </lineage>
</organism>
<evidence type="ECO:0000256" key="7">
    <source>
        <dbReference type="ARBA" id="ARBA00023065"/>
    </source>
</evidence>
<dbReference type="Proteomes" id="UP000440498">
    <property type="component" value="Unassembled WGS sequence"/>
</dbReference>
<evidence type="ECO:0000256" key="2">
    <source>
        <dbReference type="ARBA" id="ARBA00022448"/>
    </source>
</evidence>
<keyword evidence="8 12" id="KW-0798">TonB box</keyword>
<dbReference type="InterPro" id="IPR000531">
    <property type="entry name" value="Beta-barrel_TonB"/>
</dbReference>
<evidence type="ECO:0000256" key="6">
    <source>
        <dbReference type="ARBA" id="ARBA00023004"/>
    </source>
</evidence>
<keyword evidence="16" id="KW-1185">Reference proteome</keyword>
<dbReference type="Pfam" id="PF00593">
    <property type="entry name" value="TonB_dep_Rec_b-barrel"/>
    <property type="match status" value="1"/>
</dbReference>
<feature type="domain" description="TonB-dependent receptor plug" evidence="14">
    <location>
        <begin position="65"/>
        <end position="173"/>
    </location>
</feature>
<protein>
    <submittedName>
        <fullName evidence="15">TonB-dependent receptor</fullName>
    </submittedName>
</protein>
<dbReference type="SUPFAM" id="SSF56935">
    <property type="entry name" value="Porins"/>
    <property type="match status" value="1"/>
</dbReference>
<dbReference type="InterPro" id="IPR036942">
    <property type="entry name" value="Beta-barrel_TonB_sf"/>
</dbReference>
<name>A0A6A7MU78_9BURK</name>
<dbReference type="EMBL" id="WHUG01000001">
    <property type="protein sequence ID" value="MQA36676.1"/>
    <property type="molecule type" value="Genomic_DNA"/>
</dbReference>
<evidence type="ECO:0000256" key="1">
    <source>
        <dbReference type="ARBA" id="ARBA00004571"/>
    </source>
</evidence>
<dbReference type="AlphaFoldDB" id="A0A6A7MU78"/>
<reference evidence="15 16" key="1">
    <citation type="submission" date="2019-10" db="EMBL/GenBank/DDBJ databases">
        <title>Two novel species isolated from a subtropical stream in China.</title>
        <authorList>
            <person name="Lu H."/>
        </authorList>
    </citation>
    <scope>NUCLEOTIDE SEQUENCE [LARGE SCALE GENOMIC DNA]</scope>
    <source>
        <strain evidence="15 16">FT29W</strain>
    </source>
</reference>
<comment type="caution">
    <text evidence="15">The sequence shown here is derived from an EMBL/GenBank/DDBJ whole genome shotgun (WGS) entry which is preliminary data.</text>
</comment>
<comment type="similarity">
    <text evidence="11 12">Belongs to the TonB-dependent receptor family.</text>
</comment>
<evidence type="ECO:0000256" key="8">
    <source>
        <dbReference type="ARBA" id="ARBA00023077"/>
    </source>
</evidence>
<evidence type="ECO:0000256" key="5">
    <source>
        <dbReference type="ARBA" id="ARBA00022692"/>
    </source>
</evidence>
<proteinExistence type="inferred from homology"/>
<comment type="subcellular location">
    <subcellularLocation>
        <location evidence="1 11">Cell outer membrane</location>
        <topology evidence="1 11">Multi-pass membrane protein</topology>
    </subcellularLocation>
</comment>
<dbReference type="InterPro" id="IPR039426">
    <property type="entry name" value="TonB-dep_rcpt-like"/>
</dbReference>
<keyword evidence="6" id="KW-0408">Iron</keyword>
<dbReference type="Pfam" id="PF07715">
    <property type="entry name" value="Plug"/>
    <property type="match status" value="1"/>
</dbReference>
<accession>A0A6A7MU78</accession>
<keyword evidence="9 11" id="KW-0472">Membrane</keyword>
<evidence type="ECO:0000256" key="3">
    <source>
        <dbReference type="ARBA" id="ARBA00022452"/>
    </source>
</evidence>
<evidence type="ECO:0000256" key="11">
    <source>
        <dbReference type="PROSITE-ProRule" id="PRU01360"/>
    </source>
</evidence>
<feature type="domain" description="TonB-dependent receptor-like beta-barrel" evidence="13">
    <location>
        <begin position="267"/>
        <end position="701"/>
    </location>
</feature>
<evidence type="ECO:0000256" key="9">
    <source>
        <dbReference type="ARBA" id="ARBA00023136"/>
    </source>
</evidence>
<dbReference type="Gene3D" id="2.40.170.20">
    <property type="entry name" value="TonB-dependent receptor, beta-barrel domain"/>
    <property type="match status" value="1"/>
</dbReference>
<dbReference type="GO" id="GO:0006826">
    <property type="term" value="P:iron ion transport"/>
    <property type="evidence" value="ECO:0007669"/>
    <property type="project" value="UniProtKB-KW"/>
</dbReference>
<evidence type="ECO:0000259" key="13">
    <source>
        <dbReference type="Pfam" id="PF00593"/>
    </source>
</evidence>
<keyword evidence="7" id="KW-0406">Ion transport</keyword>
<keyword evidence="10 11" id="KW-0998">Cell outer membrane</keyword>
<gene>
    <name evidence="15" type="ORF">GEV02_00820</name>
</gene>
<evidence type="ECO:0000256" key="10">
    <source>
        <dbReference type="ARBA" id="ARBA00023237"/>
    </source>
</evidence>
<keyword evidence="2 11" id="KW-0813">Transport</keyword>